<evidence type="ECO:0000313" key="2">
    <source>
        <dbReference type="Proteomes" id="UP000223875"/>
    </source>
</evidence>
<dbReference type="InterPro" id="IPR055629">
    <property type="entry name" value="DUF7205"/>
</dbReference>
<organism evidence="1 2">
    <name type="scientific">Ralstonia phage phiITL-1</name>
    <dbReference type="NCBI Taxonomy" id="1597967"/>
    <lineage>
        <taxon>Viruses</taxon>
        <taxon>Duplodnaviria</taxon>
        <taxon>Heunggongvirae</taxon>
        <taxon>Uroviricota</taxon>
        <taxon>Caudoviricetes</taxon>
        <taxon>Autographivirales</taxon>
        <taxon>Autotranscriptaviridae</taxon>
        <taxon>Serkorvirus</taxon>
        <taxon>Serkorvirus ITL1</taxon>
    </lineage>
</organism>
<accession>A0A0U1ZGU5</accession>
<sequence>MTTAVTDIKGQPVKEGDEVAFAGAQHCAIKLGWIVKVNPKTVRIEYNKYPSLGRQGLRTVDRHFGEGKADFVKVGA</sequence>
<dbReference type="KEGG" id="vg:54975115"/>
<reference evidence="1 2" key="1">
    <citation type="submission" date="2015-01" db="EMBL/GenBank/DDBJ databases">
        <title>Genomic characterization of bacteriophage ITL-1, lytic for Rasltonia solanacearum.</title>
        <authorList>
            <person name="Hernandez-Romano J."/>
            <person name="Martinez-Barnetche J."/>
            <person name="Tellez-Sosa J.M."/>
            <person name="Gomez-Barreto R.E."/>
            <person name="Teran-Leon I."/>
            <person name="Serrano-Plancarte R."/>
            <person name="Zavala-Padilla G."/>
            <person name="Estrada-Carrillo M."/>
        </authorList>
    </citation>
    <scope>NUCLEOTIDE SEQUENCE [LARGE SCALE GENOMIC DNA]</scope>
</reference>
<protein>
    <submittedName>
        <fullName evidence="1">Uncharacterized protein</fullName>
    </submittedName>
</protein>
<name>A0A0U1ZGU5_9CAUD</name>
<keyword evidence="2" id="KW-1185">Reference proteome</keyword>
<evidence type="ECO:0000313" key="1">
    <source>
        <dbReference type="EMBL" id="AJT60816.1"/>
    </source>
</evidence>
<dbReference type="GeneID" id="54975115"/>
<dbReference type="Proteomes" id="UP000223875">
    <property type="component" value="Segment"/>
</dbReference>
<dbReference type="Pfam" id="PF23835">
    <property type="entry name" value="DUF7205"/>
    <property type="match status" value="1"/>
</dbReference>
<dbReference type="EMBL" id="KP343639">
    <property type="protein sequence ID" value="AJT60816.1"/>
    <property type="molecule type" value="Genomic_DNA"/>
</dbReference>
<dbReference type="RefSeq" id="YP_009785069.1">
    <property type="nucleotide sequence ID" value="NC_047751.1"/>
</dbReference>
<proteinExistence type="predicted"/>